<reference evidence="1" key="1">
    <citation type="journal article" date="2023" name="Mol. Phylogenet. Evol.">
        <title>Genome-scale phylogeny and comparative genomics of the fungal order Sordariales.</title>
        <authorList>
            <person name="Hensen N."/>
            <person name="Bonometti L."/>
            <person name="Westerberg I."/>
            <person name="Brannstrom I.O."/>
            <person name="Guillou S."/>
            <person name="Cros-Aarteil S."/>
            <person name="Calhoun S."/>
            <person name="Haridas S."/>
            <person name="Kuo A."/>
            <person name="Mondo S."/>
            <person name="Pangilinan J."/>
            <person name="Riley R."/>
            <person name="LaButti K."/>
            <person name="Andreopoulos B."/>
            <person name="Lipzen A."/>
            <person name="Chen C."/>
            <person name="Yan M."/>
            <person name="Daum C."/>
            <person name="Ng V."/>
            <person name="Clum A."/>
            <person name="Steindorff A."/>
            <person name="Ohm R.A."/>
            <person name="Martin F."/>
            <person name="Silar P."/>
            <person name="Natvig D.O."/>
            <person name="Lalanne C."/>
            <person name="Gautier V."/>
            <person name="Ament-Velasquez S.L."/>
            <person name="Kruys A."/>
            <person name="Hutchinson M.I."/>
            <person name="Powell A.J."/>
            <person name="Barry K."/>
            <person name="Miller A.N."/>
            <person name="Grigoriev I.V."/>
            <person name="Debuchy R."/>
            <person name="Gladieux P."/>
            <person name="Hiltunen Thoren M."/>
            <person name="Johannesson H."/>
        </authorList>
    </citation>
    <scope>NUCLEOTIDE SEQUENCE</scope>
    <source>
        <strain evidence="1">CBS 508.74</strain>
    </source>
</reference>
<dbReference type="RefSeq" id="XP_064672992.1">
    <property type="nucleotide sequence ID" value="XM_064814656.1"/>
</dbReference>
<accession>A0AAN6TJ36</accession>
<dbReference type="GeneID" id="89938781"/>
<keyword evidence="2" id="KW-1185">Reference proteome</keyword>
<comment type="caution">
    <text evidence="1">The sequence shown here is derived from an EMBL/GenBank/DDBJ whole genome shotgun (WGS) entry which is preliminary data.</text>
</comment>
<evidence type="ECO:0000313" key="1">
    <source>
        <dbReference type="EMBL" id="KAK4115422.1"/>
    </source>
</evidence>
<dbReference type="Proteomes" id="UP001302812">
    <property type="component" value="Unassembled WGS sequence"/>
</dbReference>
<name>A0AAN6TJ36_9PEZI</name>
<dbReference type="EMBL" id="MU853335">
    <property type="protein sequence ID" value="KAK4115422.1"/>
    <property type="molecule type" value="Genomic_DNA"/>
</dbReference>
<proteinExistence type="predicted"/>
<organism evidence="1 2">
    <name type="scientific">Canariomyces notabilis</name>
    <dbReference type="NCBI Taxonomy" id="2074819"/>
    <lineage>
        <taxon>Eukaryota</taxon>
        <taxon>Fungi</taxon>
        <taxon>Dikarya</taxon>
        <taxon>Ascomycota</taxon>
        <taxon>Pezizomycotina</taxon>
        <taxon>Sordariomycetes</taxon>
        <taxon>Sordariomycetidae</taxon>
        <taxon>Sordariales</taxon>
        <taxon>Chaetomiaceae</taxon>
        <taxon>Canariomyces</taxon>
    </lineage>
</organism>
<protein>
    <submittedName>
        <fullName evidence="1">Uncharacterized protein</fullName>
    </submittedName>
</protein>
<gene>
    <name evidence="1" type="ORF">N656DRAFT_776544</name>
</gene>
<sequence length="71" mass="7880">MLHFPSVLGRAAVFWPASLSLATPKSPKVINYHSAPPYLAKMILNDHLSVQVDPPLRGPSCRWKMITVITL</sequence>
<reference evidence="1" key="2">
    <citation type="submission" date="2023-05" db="EMBL/GenBank/DDBJ databases">
        <authorList>
            <consortium name="Lawrence Berkeley National Laboratory"/>
            <person name="Steindorff A."/>
            <person name="Hensen N."/>
            <person name="Bonometti L."/>
            <person name="Westerberg I."/>
            <person name="Brannstrom I.O."/>
            <person name="Guillou S."/>
            <person name="Cros-Aarteil S."/>
            <person name="Calhoun S."/>
            <person name="Haridas S."/>
            <person name="Kuo A."/>
            <person name="Mondo S."/>
            <person name="Pangilinan J."/>
            <person name="Riley R."/>
            <person name="Labutti K."/>
            <person name="Andreopoulos B."/>
            <person name="Lipzen A."/>
            <person name="Chen C."/>
            <person name="Yanf M."/>
            <person name="Daum C."/>
            <person name="Ng V."/>
            <person name="Clum A."/>
            <person name="Ohm R."/>
            <person name="Martin F."/>
            <person name="Silar P."/>
            <person name="Natvig D."/>
            <person name="Lalanne C."/>
            <person name="Gautier V."/>
            <person name="Ament-Velasquez S.L."/>
            <person name="Kruys A."/>
            <person name="Hutchinson M.I."/>
            <person name="Powell A.J."/>
            <person name="Barry K."/>
            <person name="Miller A.N."/>
            <person name="Grigoriev I.V."/>
            <person name="Debuchy R."/>
            <person name="Gladieux P."/>
            <person name="Thoren M.H."/>
            <person name="Johannesson H."/>
        </authorList>
    </citation>
    <scope>NUCLEOTIDE SEQUENCE</scope>
    <source>
        <strain evidence="1">CBS 508.74</strain>
    </source>
</reference>
<evidence type="ECO:0000313" key="2">
    <source>
        <dbReference type="Proteomes" id="UP001302812"/>
    </source>
</evidence>
<dbReference type="AlphaFoldDB" id="A0AAN6TJ36"/>